<organism evidence="1 2">
    <name type="scientific">Sphingobium cyanobacteriorum</name>
    <dbReference type="NCBI Taxonomy" id="3063954"/>
    <lineage>
        <taxon>Bacteria</taxon>
        <taxon>Pseudomonadati</taxon>
        <taxon>Pseudomonadota</taxon>
        <taxon>Alphaproteobacteria</taxon>
        <taxon>Sphingomonadales</taxon>
        <taxon>Sphingomonadaceae</taxon>
        <taxon>Sphingobium</taxon>
    </lineage>
</organism>
<evidence type="ECO:0000313" key="1">
    <source>
        <dbReference type="EMBL" id="MDO7835754.1"/>
    </source>
</evidence>
<accession>A0ABT8ZMJ2</accession>
<dbReference type="EMBL" id="JAUQOM010000005">
    <property type="protein sequence ID" value="MDO7835754.1"/>
    <property type="molecule type" value="Genomic_DNA"/>
</dbReference>
<reference evidence="1" key="1">
    <citation type="submission" date="2023-07" db="EMBL/GenBank/DDBJ databases">
        <title>Bacterial whole genome sequence for Sphingobium sp. HBC34.</title>
        <authorList>
            <person name="Le V."/>
            <person name="Ko S.-R."/>
            <person name="Ahn C.-Y."/>
            <person name="Oh H.-M."/>
        </authorList>
    </citation>
    <scope>NUCLEOTIDE SEQUENCE</scope>
    <source>
        <strain evidence="1">HBC34</strain>
    </source>
</reference>
<dbReference type="Pfam" id="PF02620">
    <property type="entry name" value="YceD"/>
    <property type="match status" value="1"/>
</dbReference>
<gene>
    <name evidence="1" type="ORF">Q4610_11940</name>
</gene>
<keyword evidence="2" id="KW-1185">Reference proteome</keyword>
<name>A0ABT8ZMJ2_9SPHN</name>
<sequence length="180" mass="19267">MSMPVEFSRPVKVDQIKRMTAQTHIAADAAERAALARRFGLLALDRLEADYGLTEENGAVMARGRVRATLAQPCVATGTPVHEEIDSDFLLRFVVEGEGVPEGEELELDAEDCDTIGYDGQVIDMGEAVAETVALAMTPFPRAPDADSYLKEAGVLREDQAGPFAALLALKEKGESGGES</sequence>
<proteinExistence type="predicted"/>
<evidence type="ECO:0000313" key="2">
    <source>
        <dbReference type="Proteomes" id="UP001176471"/>
    </source>
</evidence>
<protein>
    <submittedName>
        <fullName evidence="1">DUF177 domain-containing protein</fullName>
    </submittedName>
</protein>
<dbReference type="RefSeq" id="WP_304536175.1">
    <property type="nucleotide sequence ID" value="NZ_JAUQOM010000005.1"/>
</dbReference>
<dbReference type="InterPro" id="IPR003772">
    <property type="entry name" value="YceD"/>
</dbReference>
<comment type="caution">
    <text evidence="1">The sequence shown here is derived from an EMBL/GenBank/DDBJ whole genome shotgun (WGS) entry which is preliminary data.</text>
</comment>
<dbReference type="Proteomes" id="UP001176471">
    <property type="component" value="Unassembled WGS sequence"/>
</dbReference>